<comment type="caution">
    <text evidence="1">The sequence shown here is derived from an EMBL/GenBank/DDBJ whole genome shotgun (WGS) entry which is preliminary data.</text>
</comment>
<dbReference type="EMBL" id="LAZR01014474">
    <property type="protein sequence ID" value="KKM17343.1"/>
    <property type="molecule type" value="Genomic_DNA"/>
</dbReference>
<reference evidence="1" key="1">
    <citation type="journal article" date="2015" name="Nature">
        <title>Complex archaea that bridge the gap between prokaryotes and eukaryotes.</title>
        <authorList>
            <person name="Spang A."/>
            <person name="Saw J.H."/>
            <person name="Jorgensen S.L."/>
            <person name="Zaremba-Niedzwiedzka K."/>
            <person name="Martijn J."/>
            <person name="Lind A.E."/>
            <person name="van Eijk R."/>
            <person name="Schleper C."/>
            <person name="Guy L."/>
            <person name="Ettema T.J."/>
        </authorList>
    </citation>
    <scope>NUCLEOTIDE SEQUENCE</scope>
</reference>
<evidence type="ECO:0008006" key="2">
    <source>
        <dbReference type="Google" id="ProtNLM"/>
    </source>
</evidence>
<feature type="non-terminal residue" evidence="1">
    <location>
        <position position="590"/>
    </location>
</feature>
<sequence length="590" mass="64381">MKSYRYKISIIISTFLIITIAFTSLRMTSNYTSTSKINKNYDWLTPNPSKSSASVIWPVNGTPIGLSSGHQGSPQLISDGDKGVIIVWGDGRNLTTGNDIYAQRLNSSGDPQWTANGVPICIELNTQFVPQLVSDGEGGAIIIWEDYRNPNDISLENSDLYAQKVNSSGDTQWTAGGVPISISRGFQGNSQLISDGAGGAIIIWRDGRDLTEYDIYAQRISSGGARQWALNGIPVLTIGSHSNNMGPQLISDGAGGAIIVWRDDRIFGDYDIFAQRISSGGTSQWATNGISISNAGSTQEHPQLISDGAGGAIIVWRDGRDGIPGKMDIYAQKVNSSGISQWTVNGVPICTLSGSQWSPQLISDGMGGALIAWRGNTKIYDVYTQKINSNGVSQWTINGIQISNISDTPEYSKAENLQLISDGKEGIIIVWSSYQNSSPSYKTFTQRVNSTGDIQWIVNGISISSASGSQNNPKLVTDGEEGAIIVWEDNRASPFLRDIYAQKVIEHTLPTSNHPSDIDAKNGDEIINWILSDDLGGGYYRVLANDSSGNFYIWQNWQPWINNTPLVIPINYTEIGSYNYTIEYYDLYNL</sequence>
<organism evidence="1">
    <name type="scientific">marine sediment metagenome</name>
    <dbReference type="NCBI Taxonomy" id="412755"/>
    <lineage>
        <taxon>unclassified sequences</taxon>
        <taxon>metagenomes</taxon>
        <taxon>ecological metagenomes</taxon>
    </lineage>
</organism>
<gene>
    <name evidence="1" type="ORF">LCGC14_1676740</name>
</gene>
<dbReference type="AlphaFoldDB" id="A0A0F9K5G0"/>
<proteinExistence type="predicted"/>
<accession>A0A0F9K5G0</accession>
<protein>
    <recommendedName>
        <fullName evidence="2">Bulb-type lectin domain-containing protein</fullName>
    </recommendedName>
</protein>
<evidence type="ECO:0000313" key="1">
    <source>
        <dbReference type="EMBL" id="KKM17343.1"/>
    </source>
</evidence>
<name>A0A0F9K5G0_9ZZZZ</name>